<proteinExistence type="predicted"/>
<accession>A0A317PS07</accession>
<dbReference type="SUPFAM" id="SSF53474">
    <property type="entry name" value="alpha/beta-Hydrolases"/>
    <property type="match status" value="1"/>
</dbReference>
<dbReference type="Pfam" id="PF12697">
    <property type="entry name" value="Abhydrolase_6"/>
    <property type="match status" value="1"/>
</dbReference>
<reference evidence="2 3" key="1">
    <citation type="submission" date="2018-05" db="EMBL/GenBank/DDBJ databases">
        <title>Genomic Encyclopedia of Type Strains, Phase IV (KMG-IV): sequencing the most valuable type-strain genomes for metagenomic binning, comparative biology and taxonomic classification.</title>
        <authorList>
            <person name="Goeker M."/>
        </authorList>
    </citation>
    <scope>NUCLEOTIDE SEQUENCE [LARGE SCALE GENOMIC DNA]</scope>
    <source>
        <strain evidence="2 3">DSM 16791</strain>
    </source>
</reference>
<protein>
    <submittedName>
        <fullName evidence="2">Esterase/lipase</fullName>
    </submittedName>
</protein>
<evidence type="ECO:0000313" key="2">
    <source>
        <dbReference type="EMBL" id="PWW04242.1"/>
    </source>
</evidence>
<comment type="caution">
    <text evidence="2">The sequence shown here is derived from an EMBL/GenBank/DDBJ whole genome shotgun (WGS) entry which is preliminary data.</text>
</comment>
<gene>
    <name evidence="2" type="ORF">DFR52_101936</name>
</gene>
<dbReference type="EMBL" id="QGTR01000001">
    <property type="protein sequence ID" value="PWW04242.1"/>
    <property type="molecule type" value="Genomic_DNA"/>
</dbReference>
<sequence>MLAVVALSVAGLAVLFAVGPRVPMDPVVTFRDDTLPADMNAWVAQQESGYPDIRPGNAKQIVWADPATRARTPLAIVYVHGFSAGPGEIRPLPDLVADALGANLFLTRLTGHGRTGPAMLEGSVRAWADDMAEALAIGRRLGDRVVIIATSTGATLATWAATQPELMHDVAGLVQISPNYGVRAAGSQLLTLPWANWLVPLLAGPTRSFPTETALHAQHWTSTYPTLALLPMGALLKLTEAVDPGEITVPSLFVFSPHDQIVQPDLTRRIAARWGAPHQIIEVETSGDRNNHVIAGDALSPETTHSLSNQIIAWIRRL</sequence>
<keyword evidence="3" id="KW-1185">Reference proteome</keyword>
<organism evidence="2 3">
    <name type="scientific">Hoeflea marina</name>
    <dbReference type="NCBI Taxonomy" id="274592"/>
    <lineage>
        <taxon>Bacteria</taxon>
        <taxon>Pseudomonadati</taxon>
        <taxon>Pseudomonadota</taxon>
        <taxon>Alphaproteobacteria</taxon>
        <taxon>Hyphomicrobiales</taxon>
        <taxon>Rhizobiaceae</taxon>
        <taxon>Hoeflea</taxon>
    </lineage>
</organism>
<dbReference type="AlphaFoldDB" id="A0A317PS07"/>
<dbReference type="InterPro" id="IPR029058">
    <property type="entry name" value="AB_hydrolase_fold"/>
</dbReference>
<dbReference type="InterPro" id="IPR000073">
    <property type="entry name" value="AB_hydrolase_1"/>
</dbReference>
<evidence type="ECO:0000259" key="1">
    <source>
        <dbReference type="Pfam" id="PF12697"/>
    </source>
</evidence>
<dbReference type="Proteomes" id="UP000246352">
    <property type="component" value="Unassembled WGS sequence"/>
</dbReference>
<evidence type="ECO:0000313" key="3">
    <source>
        <dbReference type="Proteomes" id="UP000246352"/>
    </source>
</evidence>
<name>A0A317PS07_9HYPH</name>
<dbReference type="Gene3D" id="3.40.50.1820">
    <property type="entry name" value="alpha/beta hydrolase"/>
    <property type="match status" value="1"/>
</dbReference>
<feature type="domain" description="AB hydrolase-1" evidence="1">
    <location>
        <begin position="76"/>
        <end position="283"/>
    </location>
</feature>